<accession>A0A1X7CZY2</accession>
<organism evidence="1 2">
    <name type="scientific">Priestia filamentosa</name>
    <dbReference type="NCBI Taxonomy" id="1402861"/>
    <lineage>
        <taxon>Bacteria</taxon>
        <taxon>Bacillati</taxon>
        <taxon>Bacillota</taxon>
        <taxon>Bacilli</taxon>
        <taxon>Bacillales</taxon>
        <taxon>Bacillaceae</taxon>
        <taxon>Priestia</taxon>
    </lineage>
</organism>
<dbReference type="InterPro" id="IPR014245">
    <property type="entry name" value="Spore_III_AF"/>
</dbReference>
<keyword evidence="2" id="KW-1185">Reference proteome</keyword>
<dbReference type="Proteomes" id="UP000036202">
    <property type="component" value="Chromosome"/>
</dbReference>
<dbReference type="AlphaFoldDB" id="A0A1X7CZY2"/>
<evidence type="ECO:0000313" key="2">
    <source>
        <dbReference type="Proteomes" id="UP000036202"/>
    </source>
</evidence>
<name>A0A1X7CZY2_9BACI</name>
<dbReference type="OrthoDB" id="2375554at2"/>
<reference evidence="1 2" key="1">
    <citation type="journal article" date="2015" name="PLoS ONE">
        <title>Genome Sequence of Bacillus endophyticus and Analysis of Its Companion Mechanism in the Ketogulonigenium vulgare-Bacillus Strain Consortium.</title>
        <authorList>
            <person name="Jia N."/>
            <person name="Du J."/>
            <person name="Ding M.Z."/>
            <person name="Gao F."/>
            <person name="Yuan Y.J."/>
        </authorList>
    </citation>
    <scope>NUCLEOTIDE SEQUENCE [LARGE SCALE GENOMIC DNA]</scope>
    <source>
        <strain evidence="1 2">Hbe603</strain>
    </source>
</reference>
<dbReference type="KEGG" id="beo:BEH_19570"/>
<dbReference type="Pfam" id="PF09581">
    <property type="entry name" value="Spore_III_AF"/>
    <property type="match status" value="1"/>
</dbReference>
<dbReference type="NCBIfam" id="TIGR02896">
    <property type="entry name" value="spore_III_AF"/>
    <property type="match status" value="1"/>
</dbReference>
<evidence type="ECO:0000313" key="1">
    <source>
        <dbReference type="EMBL" id="AKO94097.1"/>
    </source>
</evidence>
<gene>
    <name evidence="1" type="ORF">BEH_19570</name>
</gene>
<proteinExistence type="predicted"/>
<reference evidence="2" key="2">
    <citation type="submission" date="2015-06" db="EMBL/GenBank/DDBJ databases">
        <title>Genome Sequence of Bacillus endophyticus and Analysis of its Companion Mechanism in the Ketogulonigenium vulgare-Bacillus strain Consortium.</title>
        <authorList>
            <person name="Jia N."/>
            <person name="Du J."/>
            <person name="Ding M.-Z."/>
            <person name="Gao F."/>
            <person name="Yuan Y.-J."/>
        </authorList>
    </citation>
    <scope>NUCLEOTIDE SEQUENCE [LARGE SCALE GENOMIC DNA]</scope>
    <source>
        <strain evidence="2">Hbe603</strain>
    </source>
</reference>
<protein>
    <submittedName>
        <fullName evidence="1">Stage III sporulation protein AF</fullName>
    </submittedName>
</protein>
<dbReference type="RefSeq" id="WP_019391535.1">
    <property type="nucleotide sequence ID" value="NZ_ALIM01000014.1"/>
</dbReference>
<dbReference type="PATRIC" id="fig|135735.6.peg.4151"/>
<dbReference type="GeneID" id="93699964"/>
<sequence>MGALTEWVTNIILFILLATIIDLLLPSSSMQKYAKMVIGLLLMLIILTPVFSIFKVNVDKLFTAINSSSISQENSSKNLLDLKKKEIQASQDAYILEQMAVQLEEGVKEELVKEYGVEVSGVEVHMKDEKGEKSFENISSISLSVQPKENKHTASVSDVEVVSINTSEPIKKEKTENDEKLKKVQSFLSKKWDMDKKQIIVTMGGGEADER</sequence>
<dbReference type="EMBL" id="CP011974">
    <property type="protein sequence ID" value="AKO94097.1"/>
    <property type="molecule type" value="Genomic_DNA"/>
</dbReference>
<accession>A0A0H4KJ08</accession>